<dbReference type="Pfam" id="PF25212">
    <property type="entry name" value="HVO_A0114"/>
    <property type="match status" value="1"/>
</dbReference>
<reference evidence="1" key="1">
    <citation type="submission" date="2022-08" db="EMBL/GenBank/DDBJ databases">
        <authorList>
            <person name="Kallberg Y."/>
            <person name="Tangrot J."/>
            <person name="Rosling A."/>
        </authorList>
    </citation>
    <scope>NUCLEOTIDE SEQUENCE</scope>
    <source>
        <strain evidence="1">Wild A</strain>
    </source>
</reference>
<evidence type="ECO:0000313" key="1">
    <source>
        <dbReference type="EMBL" id="CAI2187594.1"/>
    </source>
</evidence>
<organism evidence="1 2">
    <name type="scientific">Funneliformis geosporum</name>
    <dbReference type="NCBI Taxonomy" id="1117311"/>
    <lineage>
        <taxon>Eukaryota</taxon>
        <taxon>Fungi</taxon>
        <taxon>Fungi incertae sedis</taxon>
        <taxon>Mucoromycota</taxon>
        <taxon>Glomeromycotina</taxon>
        <taxon>Glomeromycetes</taxon>
        <taxon>Glomerales</taxon>
        <taxon>Glomeraceae</taxon>
        <taxon>Funneliformis</taxon>
    </lineage>
</organism>
<comment type="caution">
    <text evidence="1">The sequence shown here is derived from an EMBL/GenBank/DDBJ whole genome shotgun (WGS) entry which is preliminary data.</text>
</comment>
<dbReference type="EMBL" id="CAMKVN010004709">
    <property type="protein sequence ID" value="CAI2187594.1"/>
    <property type="molecule type" value="Genomic_DNA"/>
</dbReference>
<evidence type="ECO:0000313" key="2">
    <source>
        <dbReference type="Proteomes" id="UP001153678"/>
    </source>
</evidence>
<protein>
    <submittedName>
        <fullName evidence="1">6259_t:CDS:1</fullName>
    </submittedName>
</protein>
<keyword evidence="2" id="KW-1185">Reference proteome</keyword>
<dbReference type="InterPro" id="IPR036390">
    <property type="entry name" value="WH_DNA-bd_sf"/>
</dbReference>
<dbReference type="Proteomes" id="UP001153678">
    <property type="component" value="Unassembled WGS sequence"/>
</dbReference>
<dbReference type="OrthoDB" id="10449935at2759"/>
<dbReference type="SUPFAM" id="SSF46785">
    <property type="entry name" value="Winged helix' DNA-binding domain"/>
    <property type="match status" value="1"/>
</dbReference>
<dbReference type="AlphaFoldDB" id="A0A9W4WUV9"/>
<proteinExistence type="predicted"/>
<gene>
    <name evidence="1" type="ORF">FWILDA_LOCUS13159</name>
</gene>
<sequence>MARNLENPAELVRLDNHSGKGPHYHLDDKQTYFTWISWQETKKLFHRLACELFAIAGKKHLQPKNVVVFSDLATIYQVISQARLDLLNCLVEKQPGNIYQLAKFLGKDYANVWRDCQALNSLGVIKLKKIDKEIQPIARYEKIIFEFPIMRREHSNLAYVPSTNTYEIYEPHLPRKQTNVQGNLIITAYHTFAKPKKHLTITEVPARKQNAPNAEKWLKD</sequence>
<name>A0A9W4WUV9_9GLOM</name>
<accession>A0A9W4WUV9</accession>